<dbReference type="STRING" id="47500.AF333_11270"/>
<accession>A0A0D1XVR9</accession>
<reference evidence="1 3" key="1">
    <citation type="submission" date="2015-07" db="EMBL/GenBank/DDBJ databases">
        <title>Fjat-14205 dsm 2895.</title>
        <authorList>
            <person name="Liu B."/>
            <person name="Wang J."/>
            <person name="Zhu Y."/>
            <person name="Liu G."/>
            <person name="Chen Q."/>
            <person name="Chen Z."/>
            <person name="Lan J."/>
            <person name="Che J."/>
            <person name="Ge C."/>
            <person name="Shi H."/>
            <person name="Pan Z."/>
            <person name="Liu X."/>
        </authorList>
    </citation>
    <scope>NUCLEOTIDE SEQUENCE [LARGE SCALE GENOMIC DNA]</scope>
    <source>
        <strain evidence="1 3">DSM 2895</strain>
    </source>
</reference>
<evidence type="ECO:0000313" key="3">
    <source>
        <dbReference type="Proteomes" id="UP000037269"/>
    </source>
</evidence>
<dbReference type="PATRIC" id="fig|47500.8.peg.2627"/>
<evidence type="ECO:0000313" key="4">
    <source>
        <dbReference type="Proteomes" id="UP000182836"/>
    </source>
</evidence>
<organism evidence="1 3">
    <name type="scientific">Aneurinibacillus migulanus</name>
    <name type="common">Bacillus migulanus</name>
    <dbReference type="NCBI Taxonomy" id="47500"/>
    <lineage>
        <taxon>Bacteria</taxon>
        <taxon>Bacillati</taxon>
        <taxon>Bacillota</taxon>
        <taxon>Bacilli</taxon>
        <taxon>Bacillales</taxon>
        <taxon>Paenibacillaceae</taxon>
        <taxon>Aneurinibacillus group</taxon>
        <taxon>Aneurinibacillus</taxon>
    </lineage>
</organism>
<reference evidence="2 4" key="2">
    <citation type="submission" date="2016-10" db="EMBL/GenBank/DDBJ databases">
        <authorList>
            <person name="de Groot N.N."/>
        </authorList>
    </citation>
    <scope>NUCLEOTIDE SEQUENCE [LARGE SCALE GENOMIC DNA]</scope>
    <source>
        <strain evidence="2 4">DSM 2895</strain>
    </source>
</reference>
<dbReference type="EMBL" id="LGUG01000004">
    <property type="protein sequence ID" value="KON95982.1"/>
    <property type="molecule type" value="Genomic_DNA"/>
</dbReference>
<dbReference type="Proteomes" id="UP000037269">
    <property type="component" value="Unassembled WGS sequence"/>
</dbReference>
<dbReference type="EMBL" id="FNED01000013">
    <property type="protein sequence ID" value="SDJ18795.1"/>
    <property type="molecule type" value="Genomic_DNA"/>
</dbReference>
<sequence>MSHIQTSLPQQSRKPVDDAEQALTSYFKAQKEGDVEEMMKYRKDVYFTDVNELKNTLQVKT</sequence>
<gene>
    <name evidence="1" type="ORF">AF333_11270</name>
    <name evidence="2" type="ORF">SAMN04487909_11380</name>
</gene>
<evidence type="ECO:0000313" key="2">
    <source>
        <dbReference type="EMBL" id="SDJ18795.1"/>
    </source>
</evidence>
<name>A0A0D1XVR9_ANEMI</name>
<dbReference type="Proteomes" id="UP000182836">
    <property type="component" value="Unassembled WGS sequence"/>
</dbReference>
<evidence type="ECO:0000313" key="1">
    <source>
        <dbReference type="EMBL" id="KON95982.1"/>
    </source>
</evidence>
<proteinExistence type="predicted"/>
<keyword evidence="3" id="KW-1185">Reference proteome</keyword>
<protein>
    <submittedName>
        <fullName evidence="1">Uncharacterized protein</fullName>
    </submittedName>
</protein>
<dbReference type="AlphaFoldDB" id="A0A0D1XVR9"/>